<feature type="region of interest" description="Disordered" evidence="1">
    <location>
        <begin position="41"/>
        <end position="79"/>
    </location>
</feature>
<sequence length="79" mass="8713">MELKSTVSVVFLLLLLLATPRISRGSSDALDTEVYQIDYRGPETHSSIPPPDHYGGGRPFIHRQSARGNREGNAKKIHG</sequence>
<comment type="caution">
    <text evidence="3">The sequence shown here is derived from an EMBL/GenBank/DDBJ whole genome shotgun (WGS) entry which is preliminary data.</text>
</comment>
<dbReference type="Proteomes" id="UP001054252">
    <property type="component" value="Unassembled WGS sequence"/>
</dbReference>
<organism evidence="3 4">
    <name type="scientific">Rubroshorea leprosula</name>
    <dbReference type="NCBI Taxonomy" id="152421"/>
    <lineage>
        <taxon>Eukaryota</taxon>
        <taxon>Viridiplantae</taxon>
        <taxon>Streptophyta</taxon>
        <taxon>Embryophyta</taxon>
        <taxon>Tracheophyta</taxon>
        <taxon>Spermatophyta</taxon>
        <taxon>Magnoliopsida</taxon>
        <taxon>eudicotyledons</taxon>
        <taxon>Gunneridae</taxon>
        <taxon>Pentapetalae</taxon>
        <taxon>rosids</taxon>
        <taxon>malvids</taxon>
        <taxon>Malvales</taxon>
        <taxon>Dipterocarpaceae</taxon>
        <taxon>Rubroshorea</taxon>
    </lineage>
</organism>
<protein>
    <recommendedName>
        <fullName evidence="5">Transmembrane protein</fullName>
    </recommendedName>
</protein>
<accession>A0AAV5J0V1</accession>
<gene>
    <name evidence="3" type="ORF">SLEP1_g17656</name>
</gene>
<reference evidence="3 4" key="1">
    <citation type="journal article" date="2021" name="Commun. Biol.">
        <title>The genome of Shorea leprosula (Dipterocarpaceae) highlights the ecological relevance of drought in aseasonal tropical rainforests.</title>
        <authorList>
            <person name="Ng K.K.S."/>
            <person name="Kobayashi M.J."/>
            <person name="Fawcett J.A."/>
            <person name="Hatakeyama M."/>
            <person name="Paape T."/>
            <person name="Ng C.H."/>
            <person name="Ang C.C."/>
            <person name="Tnah L.H."/>
            <person name="Lee C.T."/>
            <person name="Nishiyama T."/>
            <person name="Sese J."/>
            <person name="O'Brien M.J."/>
            <person name="Copetti D."/>
            <person name="Mohd Noor M.I."/>
            <person name="Ong R.C."/>
            <person name="Putra M."/>
            <person name="Sireger I.Z."/>
            <person name="Indrioko S."/>
            <person name="Kosugi Y."/>
            <person name="Izuno A."/>
            <person name="Isagi Y."/>
            <person name="Lee S.L."/>
            <person name="Shimizu K.K."/>
        </authorList>
    </citation>
    <scope>NUCLEOTIDE SEQUENCE [LARGE SCALE GENOMIC DNA]</scope>
    <source>
        <strain evidence="3">214</strain>
    </source>
</reference>
<feature type="signal peptide" evidence="2">
    <location>
        <begin position="1"/>
        <end position="25"/>
    </location>
</feature>
<name>A0AAV5J0V1_9ROSI</name>
<feature type="compositionally biased region" description="Basic and acidic residues" evidence="1">
    <location>
        <begin position="68"/>
        <end position="79"/>
    </location>
</feature>
<keyword evidence="2" id="KW-0732">Signal</keyword>
<proteinExistence type="predicted"/>
<feature type="chain" id="PRO_5043921420" description="Transmembrane protein" evidence="2">
    <location>
        <begin position="26"/>
        <end position="79"/>
    </location>
</feature>
<keyword evidence="4" id="KW-1185">Reference proteome</keyword>
<evidence type="ECO:0000256" key="1">
    <source>
        <dbReference type="SAM" id="MobiDB-lite"/>
    </source>
</evidence>
<evidence type="ECO:0008006" key="5">
    <source>
        <dbReference type="Google" id="ProtNLM"/>
    </source>
</evidence>
<dbReference type="AlphaFoldDB" id="A0AAV5J0V1"/>
<evidence type="ECO:0000313" key="4">
    <source>
        <dbReference type="Proteomes" id="UP001054252"/>
    </source>
</evidence>
<dbReference type="EMBL" id="BPVZ01000024">
    <property type="protein sequence ID" value="GKV05669.1"/>
    <property type="molecule type" value="Genomic_DNA"/>
</dbReference>
<evidence type="ECO:0000256" key="2">
    <source>
        <dbReference type="SAM" id="SignalP"/>
    </source>
</evidence>
<evidence type="ECO:0000313" key="3">
    <source>
        <dbReference type="EMBL" id="GKV05669.1"/>
    </source>
</evidence>